<gene>
    <name evidence="13" type="ORF">K431DRAFT_319810</name>
</gene>
<dbReference type="GO" id="GO:0004674">
    <property type="term" value="F:protein serine/threonine kinase activity"/>
    <property type="evidence" value="ECO:0007669"/>
    <property type="project" value="UniProtKB-KW"/>
</dbReference>
<keyword evidence="7" id="KW-0418">Kinase</keyword>
<dbReference type="SMART" id="SM00220">
    <property type="entry name" value="S_TKc"/>
    <property type="match status" value="1"/>
</dbReference>
<feature type="region of interest" description="Disordered" evidence="11">
    <location>
        <begin position="1"/>
        <end position="98"/>
    </location>
</feature>
<organism evidence="13 14">
    <name type="scientific">Polychaeton citri CBS 116435</name>
    <dbReference type="NCBI Taxonomy" id="1314669"/>
    <lineage>
        <taxon>Eukaryota</taxon>
        <taxon>Fungi</taxon>
        <taxon>Dikarya</taxon>
        <taxon>Ascomycota</taxon>
        <taxon>Pezizomycotina</taxon>
        <taxon>Dothideomycetes</taxon>
        <taxon>Dothideomycetidae</taxon>
        <taxon>Capnodiales</taxon>
        <taxon>Capnodiaceae</taxon>
        <taxon>Polychaeton</taxon>
    </lineage>
</organism>
<dbReference type="GO" id="GO:0035556">
    <property type="term" value="P:intracellular signal transduction"/>
    <property type="evidence" value="ECO:0007669"/>
    <property type="project" value="TreeGrafter"/>
</dbReference>
<keyword evidence="14" id="KW-1185">Reference proteome</keyword>
<dbReference type="InterPro" id="IPR000719">
    <property type="entry name" value="Prot_kinase_dom"/>
</dbReference>
<protein>
    <recommendedName>
        <fullName evidence="2">non-specific serine/threonine protein kinase</fullName>
        <ecNumber evidence="2">2.7.11.1</ecNumber>
    </recommendedName>
</protein>
<dbReference type="PANTHER" id="PTHR24346:SF110">
    <property type="entry name" value="NON-SPECIFIC SERINE_THREONINE PROTEIN KINASE"/>
    <property type="match status" value="1"/>
</dbReference>
<comment type="similarity">
    <text evidence="1">Belongs to the protein kinase superfamily. CAMK Ser/Thr protein kinase family. NIM1 subfamily.</text>
</comment>
<dbReference type="InterPro" id="IPR043024">
    <property type="entry name" value="KA1_sf_fungal"/>
</dbReference>
<evidence type="ECO:0000256" key="5">
    <source>
        <dbReference type="ARBA" id="ARBA00022679"/>
    </source>
</evidence>
<feature type="region of interest" description="Disordered" evidence="11">
    <location>
        <begin position="522"/>
        <end position="541"/>
    </location>
</feature>
<keyword evidence="6" id="KW-0547">Nucleotide-binding</keyword>
<dbReference type="Gene3D" id="3.30.310.220">
    <property type="entry name" value="Fungal kinase associated-1 domain"/>
    <property type="match status" value="1"/>
</dbReference>
<dbReference type="EC" id="2.7.11.1" evidence="2"/>
<dbReference type="InterPro" id="IPR031850">
    <property type="entry name" value="Fungal_KA1_dom"/>
</dbReference>
<dbReference type="Gene3D" id="1.10.510.10">
    <property type="entry name" value="Transferase(Phosphotransferase) domain 1"/>
    <property type="match status" value="1"/>
</dbReference>
<evidence type="ECO:0000256" key="10">
    <source>
        <dbReference type="ARBA" id="ARBA00048679"/>
    </source>
</evidence>
<feature type="compositionally biased region" description="Pro residues" evidence="11">
    <location>
        <begin position="494"/>
        <end position="503"/>
    </location>
</feature>
<dbReference type="AlphaFoldDB" id="A0A9P4Q7R3"/>
<comment type="caution">
    <text evidence="13">The sequence shown here is derived from an EMBL/GenBank/DDBJ whole genome shotgun (WGS) entry which is preliminary data.</text>
</comment>
<dbReference type="PROSITE" id="PS00108">
    <property type="entry name" value="PROTEIN_KINASE_ST"/>
    <property type="match status" value="1"/>
</dbReference>
<feature type="compositionally biased region" description="Polar residues" evidence="11">
    <location>
        <begin position="943"/>
        <end position="952"/>
    </location>
</feature>
<keyword evidence="8" id="KW-0067">ATP-binding</keyword>
<keyword evidence="3" id="KW-0723">Serine/threonine-protein kinase</keyword>
<dbReference type="PROSITE" id="PS50011">
    <property type="entry name" value="PROTEIN_KINASE_DOM"/>
    <property type="match status" value="1"/>
</dbReference>
<keyword evidence="4" id="KW-0597">Phosphoprotein</keyword>
<dbReference type="Pfam" id="PF00069">
    <property type="entry name" value="Pkinase"/>
    <property type="match status" value="1"/>
</dbReference>
<feature type="domain" description="Protein kinase" evidence="12">
    <location>
        <begin position="108"/>
        <end position="387"/>
    </location>
</feature>
<proteinExistence type="inferred from homology"/>
<evidence type="ECO:0000256" key="6">
    <source>
        <dbReference type="ARBA" id="ARBA00022741"/>
    </source>
</evidence>
<dbReference type="PANTHER" id="PTHR24346">
    <property type="entry name" value="MAP/MICROTUBULE AFFINITY-REGULATING KINASE"/>
    <property type="match status" value="1"/>
</dbReference>
<dbReference type="Pfam" id="PF16797">
    <property type="entry name" value="Fungal_KA1"/>
    <property type="match status" value="1"/>
</dbReference>
<dbReference type="EMBL" id="MU003784">
    <property type="protein sequence ID" value="KAF2722162.1"/>
    <property type="molecule type" value="Genomic_DNA"/>
</dbReference>
<name>A0A9P4Q7R3_9PEZI</name>
<evidence type="ECO:0000256" key="8">
    <source>
        <dbReference type="ARBA" id="ARBA00022840"/>
    </source>
</evidence>
<feature type="compositionally biased region" description="Polar residues" evidence="11">
    <location>
        <begin position="1068"/>
        <end position="1088"/>
    </location>
</feature>
<evidence type="ECO:0000256" key="4">
    <source>
        <dbReference type="ARBA" id="ARBA00022553"/>
    </source>
</evidence>
<feature type="compositionally biased region" description="Low complexity" evidence="11">
    <location>
        <begin position="593"/>
        <end position="605"/>
    </location>
</feature>
<dbReference type="GO" id="GO:0005524">
    <property type="term" value="F:ATP binding"/>
    <property type="evidence" value="ECO:0007669"/>
    <property type="project" value="UniProtKB-KW"/>
</dbReference>
<evidence type="ECO:0000256" key="2">
    <source>
        <dbReference type="ARBA" id="ARBA00012513"/>
    </source>
</evidence>
<feature type="compositionally biased region" description="Basic residues" evidence="11">
    <location>
        <begin position="566"/>
        <end position="577"/>
    </location>
</feature>
<evidence type="ECO:0000313" key="14">
    <source>
        <dbReference type="Proteomes" id="UP000799441"/>
    </source>
</evidence>
<keyword evidence="5" id="KW-0808">Transferase</keyword>
<dbReference type="OrthoDB" id="504170at2759"/>
<evidence type="ECO:0000256" key="7">
    <source>
        <dbReference type="ARBA" id="ARBA00022777"/>
    </source>
</evidence>
<evidence type="ECO:0000259" key="12">
    <source>
        <dbReference type="PROSITE" id="PS50011"/>
    </source>
</evidence>
<dbReference type="FunFam" id="1.10.510.10:FF:000571">
    <property type="entry name" value="Maternal embryonic leucine zipper kinase"/>
    <property type="match status" value="1"/>
</dbReference>
<evidence type="ECO:0000256" key="3">
    <source>
        <dbReference type="ARBA" id="ARBA00022527"/>
    </source>
</evidence>
<evidence type="ECO:0000313" key="13">
    <source>
        <dbReference type="EMBL" id="KAF2722162.1"/>
    </source>
</evidence>
<feature type="region of interest" description="Disordered" evidence="11">
    <location>
        <begin position="1057"/>
        <end position="1098"/>
    </location>
</feature>
<evidence type="ECO:0000256" key="11">
    <source>
        <dbReference type="SAM" id="MobiDB-lite"/>
    </source>
</evidence>
<dbReference type="Proteomes" id="UP000799441">
    <property type="component" value="Unassembled WGS sequence"/>
</dbReference>
<comment type="catalytic activity">
    <reaction evidence="10">
        <text>L-seryl-[protein] + ATP = O-phospho-L-seryl-[protein] + ADP + H(+)</text>
        <dbReference type="Rhea" id="RHEA:17989"/>
        <dbReference type="Rhea" id="RHEA-COMP:9863"/>
        <dbReference type="Rhea" id="RHEA-COMP:11604"/>
        <dbReference type="ChEBI" id="CHEBI:15378"/>
        <dbReference type="ChEBI" id="CHEBI:29999"/>
        <dbReference type="ChEBI" id="CHEBI:30616"/>
        <dbReference type="ChEBI" id="CHEBI:83421"/>
        <dbReference type="ChEBI" id="CHEBI:456216"/>
        <dbReference type="EC" id="2.7.11.1"/>
    </reaction>
</comment>
<dbReference type="InterPro" id="IPR008271">
    <property type="entry name" value="Ser/Thr_kinase_AS"/>
</dbReference>
<dbReference type="SUPFAM" id="SSF56112">
    <property type="entry name" value="Protein kinase-like (PK-like)"/>
    <property type="match status" value="1"/>
</dbReference>
<accession>A0A9P4Q7R3</accession>
<dbReference type="InterPro" id="IPR011009">
    <property type="entry name" value="Kinase-like_dom_sf"/>
</dbReference>
<evidence type="ECO:0000256" key="9">
    <source>
        <dbReference type="ARBA" id="ARBA00047899"/>
    </source>
</evidence>
<feature type="region of interest" description="Disordered" evidence="11">
    <location>
        <begin position="491"/>
        <end position="511"/>
    </location>
</feature>
<reference evidence="13" key="1">
    <citation type="journal article" date="2020" name="Stud. Mycol.">
        <title>101 Dothideomycetes genomes: a test case for predicting lifestyles and emergence of pathogens.</title>
        <authorList>
            <person name="Haridas S."/>
            <person name="Albert R."/>
            <person name="Binder M."/>
            <person name="Bloem J."/>
            <person name="Labutti K."/>
            <person name="Salamov A."/>
            <person name="Andreopoulos B."/>
            <person name="Baker S."/>
            <person name="Barry K."/>
            <person name="Bills G."/>
            <person name="Bluhm B."/>
            <person name="Cannon C."/>
            <person name="Castanera R."/>
            <person name="Culley D."/>
            <person name="Daum C."/>
            <person name="Ezra D."/>
            <person name="Gonzalez J."/>
            <person name="Henrissat B."/>
            <person name="Kuo A."/>
            <person name="Liang C."/>
            <person name="Lipzen A."/>
            <person name="Lutzoni F."/>
            <person name="Magnuson J."/>
            <person name="Mondo S."/>
            <person name="Nolan M."/>
            <person name="Ohm R."/>
            <person name="Pangilinan J."/>
            <person name="Park H.-J."/>
            <person name="Ramirez L."/>
            <person name="Alfaro M."/>
            <person name="Sun H."/>
            <person name="Tritt A."/>
            <person name="Yoshinaga Y."/>
            <person name="Zwiers L.-H."/>
            <person name="Turgeon B."/>
            <person name="Goodwin S."/>
            <person name="Spatafora J."/>
            <person name="Crous P."/>
            <person name="Grigoriev I."/>
        </authorList>
    </citation>
    <scope>NUCLEOTIDE SEQUENCE</scope>
    <source>
        <strain evidence="13">CBS 116435</strain>
    </source>
</reference>
<feature type="compositionally biased region" description="Low complexity" evidence="11">
    <location>
        <begin position="87"/>
        <end position="97"/>
    </location>
</feature>
<feature type="region of interest" description="Disordered" evidence="11">
    <location>
        <begin position="906"/>
        <end position="991"/>
    </location>
</feature>
<feature type="compositionally biased region" description="Polar residues" evidence="11">
    <location>
        <begin position="22"/>
        <end position="47"/>
    </location>
</feature>
<sequence length="1236" mass="138170">MADRYRPYRPTGVRQPLREVPNQANAPSTRRSTIKTVQASSPQSLPYSASDEPDGTPKVHGSPRNSTQHKRLSQVVEGDDRNSKRNSAISTTSTTASGRKRKTYIGHWQLGKTIGKGGCSRVRAVRHKGTKQHGAVKIIGRAMAENTRAQSLAHLVDNAKGFTLPTSDYKPIPFGLEREIAIMKLLEHENIVRLYDVWENRAELYLIMEYVEGGELFHYVEQRRGLPEDESIYIFRQIVSALLYCHRLNICHRDLKPENILLNTNTLAVKIIDFGMAALQPQGRLLSTPCGSPHYAAPEVVSGKPYDGRQADVWSSGVILYVMLTGTTPFNYSQDGDIRQLFRDISIARYHMPQHLSFEAQDLVGRIFVPQPKRRITMDGTWDHALMHKYDEQFEFKGPRGSKEAAIGPIPTLEDWTVKRSHDIDRDILRNMRTLWHSEPEERLMQKLTNEDINQEKLFYAALLKHQEENLENYCGEVETIGYSASDYHHIKPLGPPQAPPLPGAQQRSQSAYSILNDEHLRPSHSFVEPPPSVSSYDPYRASRDPIVDAKGEYVSVVLHRNGTNKSRRSGPQRNIKHSGTPLRVEVLKNGKRTSVTSASSSSLARRPKSRSSIRRSSMSQQSLTGSVWPSSPPGVIAAMRPSDVHKRNVSFSHLRRSSTVSAIAHDGSTKTPKTVQLSPLPRPVNPALPLSSSPGVPTQPALRSKKEKTSAPQTPQIRVRHPIATSQSMRSEIRKHSVELEKACEEAFFRASADSSGTDPSAFTDKPIPYDTPPSSVSGMDFKDTPDLQLPKTAPRPLPDMPKDTPNTYLARTLEETREKLAAFQTTGDDENAERFNEVLRMLENIMPASRLSQERRAFSAPGPKISEEAGTMNAGGLPMISEESSDYRISKDVAGYWYRSVTSPIPGQYEKPPEPNKTVRLVPPTSPGTPAPLNVRKRSPDATSRSQSSCKPGDCASHARQERPHSTISNYDEGTAARPTQQLRKKSSAWHGLKKTLGVNLSEGSLPKDFVKDKQEKVSLKRPASTVSSEFPKRDQLEKLPRKKGLARLFHRMRQGESTEIDEQKQVNPSFDSLFSTNSPTPSSGHQGAPPAPPTSLAERSWFNRFLHIKPAVRILCFNIPRRKLRSELVILMKEWQRHGIHDFAYSRETNTITARVDKVNSLDIKPVTFRIELFVVLEHGKKVGLSIARLIQVKGAKSAFLKVVEVIDGVCKGRGWLIEDEVKRKALCDIVGG</sequence>
<feature type="compositionally biased region" description="Basic and acidic residues" evidence="11">
    <location>
        <begin position="1057"/>
        <end position="1067"/>
    </location>
</feature>
<feature type="region of interest" description="Disordered" evidence="11">
    <location>
        <begin position="560"/>
        <end position="635"/>
    </location>
</feature>
<feature type="region of interest" description="Disordered" evidence="11">
    <location>
        <begin position="752"/>
        <end position="806"/>
    </location>
</feature>
<evidence type="ECO:0000256" key="1">
    <source>
        <dbReference type="ARBA" id="ARBA00010791"/>
    </source>
</evidence>
<comment type="catalytic activity">
    <reaction evidence="9">
        <text>L-threonyl-[protein] + ATP = O-phospho-L-threonyl-[protein] + ADP + H(+)</text>
        <dbReference type="Rhea" id="RHEA:46608"/>
        <dbReference type="Rhea" id="RHEA-COMP:11060"/>
        <dbReference type="Rhea" id="RHEA-COMP:11605"/>
        <dbReference type="ChEBI" id="CHEBI:15378"/>
        <dbReference type="ChEBI" id="CHEBI:30013"/>
        <dbReference type="ChEBI" id="CHEBI:30616"/>
        <dbReference type="ChEBI" id="CHEBI:61977"/>
        <dbReference type="ChEBI" id="CHEBI:456216"/>
        <dbReference type="EC" id="2.7.11.1"/>
    </reaction>
</comment>
<feature type="region of interest" description="Disordered" evidence="11">
    <location>
        <begin position="1016"/>
        <end position="1035"/>
    </location>
</feature>
<feature type="compositionally biased region" description="Polar residues" evidence="11">
    <location>
        <begin position="968"/>
        <end position="984"/>
    </location>
</feature>
<dbReference type="GO" id="GO:0005938">
    <property type="term" value="C:cell cortex"/>
    <property type="evidence" value="ECO:0007669"/>
    <property type="project" value="UniProtKB-ARBA"/>
</dbReference>
<feature type="region of interest" description="Disordered" evidence="11">
    <location>
        <begin position="660"/>
        <end position="716"/>
    </location>
</feature>